<protein>
    <submittedName>
        <fullName evidence="2">Uncharacterized protein</fullName>
    </submittedName>
</protein>
<dbReference type="PATRIC" id="fig|1768241.3.peg.2866"/>
<keyword evidence="3" id="KW-1185">Reference proteome</keyword>
<dbReference type="EMBL" id="LPUY01000075">
    <property type="protein sequence ID" value="KUP92435.1"/>
    <property type="molecule type" value="Genomic_DNA"/>
</dbReference>
<dbReference type="RefSeq" id="WP_068244686.1">
    <property type="nucleotide sequence ID" value="NZ_LPUY01000075.1"/>
</dbReference>
<name>A0A132BVM2_9RHOB</name>
<feature type="compositionally biased region" description="Basic and acidic residues" evidence="1">
    <location>
        <begin position="156"/>
        <end position="165"/>
    </location>
</feature>
<feature type="compositionally biased region" description="Acidic residues" evidence="1">
    <location>
        <begin position="143"/>
        <end position="155"/>
    </location>
</feature>
<feature type="compositionally biased region" description="Basic and acidic residues" evidence="1">
    <location>
        <begin position="77"/>
        <end position="89"/>
    </location>
</feature>
<feature type="region of interest" description="Disordered" evidence="1">
    <location>
        <begin position="52"/>
        <end position="165"/>
    </location>
</feature>
<evidence type="ECO:0000256" key="1">
    <source>
        <dbReference type="SAM" id="MobiDB-lite"/>
    </source>
</evidence>
<proteinExistence type="predicted"/>
<dbReference type="Proteomes" id="UP000068382">
    <property type="component" value="Unassembled WGS sequence"/>
</dbReference>
<feature type="region of interest" description="Disordered" evidence="1">
    <location>
        <begin position="336"/>
        <end position="355"/>
    </location>
</feature>
<evidence type="ECO:0000313" key="2">
    <source>
        <dbReference type="EMBL" id="KUP92435.1"/>
    </source>
</evidence>
<comment type="caution">
    <text evidence="2">The sequence shown here is derived from an EMBL/GenBank/DDBJ whole genome shotgun (WGS) entry which is preliminary data.</text>
</comment>
<reference evidence="2 3" key="1">
    <citation type="submission" date="2015-12" db="EMBL/GenBank/DDBJ databases">
        <title>Genome sequence of the marine Rhodobacteraceae strain O3.65, Candidatus Tritonibacter horizontis.</title>
        <authorList>
            <person name="Poehlein A."/>
            <person name="Giebel H.A."/>
            <person name="Voget S."/>
            <person name="Brinkhoff T."/>
        </authorList>
    </citation>
    <scope>NUCLEOTIDE SEQUENCE [LARGE SCALE GENOMIC DNA]</scope>
    <source>
        <strain evidence="2 3">O3.65</strain>
    </source>
</reference>
<evidence type="ECO:0000313" key="3">
    <source>
        <dbReference type="Proteomes" id="UP000068382"/>
    </source>
</evidence>
<feature type="compositionally biased region" description="Basic and acidic residues" evidence="1">
    <location>
        <begin position="117"/>
        <end position="126"/>
    </location>
</feature>
<dbReference type="OrthoDB" id="7667870at2"/>
<feature type="compositionally biased region" description="Acidic residues" evidence="1">
    <location>
        <begin position="337"/>
        <end position="355"/>
    </location>
</feature>
<dbReference type="AlphaFoldDB" id="A0A132BVM2"/>
<accession>A0A132BVM2</accession>
<organism evidence="2 3">
    <name type="scientific">Tritonibacter horizontis</name>
    <dbReference type="NCBI Taxonomy" id="1768241"/>
    <lineage>
        <taxon>Bacteria</taxon>
        <taxon>Pseudomonadati</taxon>
        <taxon>Pseudomonadota</taxon>
        <taxon>Alphaproteobacteria</taxon>
        <taxon>Rhodobacterales</taxon>
        <taxon>Paracoccaceae</taxon>
        <taxon>Tritonibacter</taxon>
    </lineage>
</organism>
<gene>
    <name evidence="2" type="ORF">TRIHO_27390</name>
</gene>
<sequence>MTWASFGWGGSSWGKSYSFGGKSDFGGKFSSWTHKGWTYDSWSGCSGKSKSWFDKDDDQDKDDDKHGWDFNWGRGKHKDDDDRDDRGKDCDDEDDDDRGGRGGHGKKWWDRDDDDDRGGRGKKWWDRDDDDKDDRDDKGCGRDEEDDDKDEDDEKPDTGEEDGKITVDFTLGDSQQVTMEVSQTAEGSLFFKLAPTSWDSEVTDIDGIFMNLSDDSTAEGLHIYPEANDDANAIPLTGKEIDPNGANSLSDGTTLSETFDIGLQFGQVDDSSEGLVQSLNFTLWSDNGPLTLEDVDLSRIALVTGLDNDAPEVIVGGLPDAAGATLDDVLSLMTQDVPEEDEEEPSVEEDMLEMA</sequence>